<feature type="chain" id="PRO_5006395369" description="TolB-like protein" evidence="1">
    <location>
        <begin position="23"/>
        <end position="288"/>
    </location>
</feature>
<reference evidence="2 3" key="1">
    <citation type="submission" date="2015-05" db="EMBL/GenBank/DDBJ databases">
        <title>Genome sequencing and analysis of members of genus Stenotrophomonas.</title>
        <authorList>
            <person name="Patil P.P."/>
            <person name="Midha S."/>
            <person name="Patil P.B."/>
        </authorList>
    </citation>
    <scope>NUCLEOTIDE SEQUENCE [LARGE SCALE GENOMIC DNA]</scope>
    <source>
        <strain evidence="2 3">DSM 21508</strain>
    </source>
</reference>
<feature type="signal peptide" evidence="1">
    <location>
        <begin position="1"/>
        <end position="22"/>
    </location>
</feature>
<dbReference type="InterPro" id="IPR011042">
    <property type="entry name" value="6-blade_b-propeller_TolB-like"/>
</dbReference>
<dbReference type="EMBL" id="LDJK01000043">
    <property type="protein sequence ID" value="KRG73571.1"/>
    <property type="molecule type" value="Genomic_DNA"/>
</dbReference>
<name>A0A0R0D808_9GAMM</name>
<keyword evidence="1" id="KW-0732">Signal</keyword>
<comment type="caution">
    <text evidence="2">The sequence shown here is derived from an EMBL/GenBank/DDBJ whole genome shotgun (WGS) entry which is preliminary data.</text>
</comment>
<gene>
    <name evidence="2" type="ORF">ABB28_10400</name>
</gene>
<dbReference type="Pfam" id="PF07676">
    <property type="entry name" value="PD40"/>
    <property type="match status" value="3"/>
</dbReference>
<dbReference type="AlphaFoldDB" id="A0A0R0D808"/>
<evidence type="ECO:0000313" key="2">
    <source>
        <dbReference type="EMBL" id="KRG73571.1"/>
    </source>
</evidence>
<dbReference type="PATRIC" id="fig|517011.3.peg.1793"/>
<proteinExistence type="predicted"/>
<organism evidence="2 3">
    <name type="scientific">Stenotrophomonas chelatiphaga</name>
    <dbReference type="NCBI Taxonomy" id="517011"/>
    <lineage>
        <taxon>Bacteria</taxon>
        <taxon>Pseudomonadati</taxon>
        <taxon>Pseudomonadota</taxon>
        <taxon>Gammaproteobacteria</taxon>
        <taxon>Lysobacterales</taxon>
        <taxon>Lysobacteraceae</taxon>
        <taxon>Stenotrophomonas</taxon>
    </lineage>
</organism>
<accession>A0A0R0D808</accession>
<evidence type="ECO:0000313" key="3">
    <source>
        <dbReference type="Proteomes" id="UP000051386"/>
    </source>
</evidence>
<dbReference type="Gene3D" id="2.120.10.30">
    <property type="entry name" value="TolB, C-terminal domain"/>
    <property type="match status" value="1"/>
</dbReference>
<keyword evidence="3" id="KW-1185">Reference proteome</keyword>
<evidence type="ECO:0008006" key="4">
    <source>
        <dbReference type="Google" id="ProtNLM"/>
    </source>
</evidence>
<dbReference type="RefSeq" id="WP_057508551.1">
    <property type="nucleotide sequence ID" value="NZ_LDJK01000043.1"/>
</dbReference>
<evidence type="ECO:0000256" key="1">
    <source>
        <dbReference type="SAM" id="SignalP"/>
    </source>
</evidence>
<dbReference type="InterPro" id="IPR011659">
    <property type="entry name" value="WD40"/>
</dbReference>
<dbReference type="SUPFAM" id="SSF82171">
    <property type="entry name" value="DPP6 N-terminal domain-like"/>
    <property type="match status" value="1"/>
</dbReference>
<sequence length="288" mass="30019">MRSSLPLLVVAASLLCAPVAMALNEFGIEGMGVVSTKAGEGRASLRPDGQRIVFASDRGGGSGGWDLWQAELRDGRWQAPQPLALNSAADDLDPYFSHDGRWLLFASDRDGTMALYRVAIDADGRFGAAERWQETGVQAAERGAALSADGQRLLFARQAGKGRGWDLQVATLRADARGPAVALDALNSAADETDGDWLGNEGAVVFTRAGEGTAQLWRSDCAWTAGGLQPVALSFNTADGMTRAPVIDAAKPGELLLASSSARAPRAGGSDVYRMMAPRGVAVAGCGG</sequence>
<dbReference type="Proteomes" id="UP000051386">
    <property type="component" value="Unassembled WGS sequence"/>
</dbReference>
<protein>
    <recommendedName>
        <fullName evidence="4">TolB-like protein</fullName>
    </recommendedName>
</protein>